<dbReference type="PANTHER" id="PTHR33401:SF13">
    <property type="entry name" value="EXPRESSED PROTEIN"/>
    <property type="match status" value="1"/>
</dbReference>
<dbReference type="HOGENOM" id="CLU_2870579_0_0_1"/>
<protein>
    <submittedName>
        <fullName evidence="1">Uncharacterized protein</fullName>
    </submittedName>
</protein>
<keyword evidence="2" id="KW-1185">Reference proteome</keyword>
<dbReference type="Gramene" id="ERN15891">
    <property type="protein sequence ID" value="ERN15891"/>
    <property type="gene ID" value="AMTR_s00039p00209090"/>
</dbReference>
<dbReference type="AlphaFoldDB" id="U5CRP2"/>
<sequence length="64" mass="7148">MEPPLKSNLKREKVVMGGEAHGKRKVNWPDAHGKDLTHVQEFDSGVWEDGEFGGVRNSCICVIQ</sequence>
<reference evidence="2" key="1">
    <citation type="journal article" date="2013" name="Science">
        <title>The Amborella genome and the evolution of flowering plants.</title>
        <authorList>
            <consortium name="Amborella Genome Project"/>
        </authorList>
    </citation>
    <scope>NUCLEOTIDE SEQUENCE [LARGE SCALE GENOMIC DNA]</scope>
</reference>
<name>U5CRP2_AMBTC</name>
<accession>U5CRP2</accession>
<evidence type="ECO:0000313" key="2">
    <source>
        <dbReference type="Proteomes" id="UP000017836"/>
    </source>
</evidence>
<dbReference type="PANTHER" id="PTHR33401">
    <property type="entry name" value="LIGHT-HARVESTING COMPLEX-LIKE PROTEIN OHP2, CHLOROPLASTIC"/>
    <property type="match status" value="1"/>
</dbReference>
<evidence type="ECO:0000313" key="1">
    <source>
        <dbReference type="EMBL" id="ERN15891.1"/>
    </source>
</evidence>
<dbReference type="EMBL" id="KI392495">
    <property type="protein sequence ID" value="ERN15891.1"/>
    <property type="molecule type" value="Genomic_DNA"/>
</dbReference>
<gene>
    <name evidence="1" type="ORF">AMTR_s00039p00209090</name>
</gene>
<dbReference type="Proteomes" id="UP000017836">
    <property type="component" value="Unassembled WGS sequence"/>
</dbReference>
<proteinExistence type="predicted"/>
<dbReference type="eggNOG" id="ENOG502SDY7">
    <property type="taxonomic scope" value="Eukaryota"/>
</dbReference>
<organism evidence="1 2">
    <name type="scientific">Amborella trichopoda</name>
    <dbReference type="NCBI Taxonomy" id="13333"/>
    <lineage>
        <taxon>Eukaryota</taxon>
        <taxon>Viridiplantae</taxon>
        <taxon>Streptophyta</taxon>
        <taxon>Embryophyta</taxon>
        <taxon>Tracheophyta</taxon>
        <taxon>Spermatophyta</taxon>
        <taxon>Magnoliopsida</taxon>
        <taxon>Amborellales</taxon>
        <taxon>Amborellaceae</taxon>
        <taxon>Amborella</taxon>
    </lineage>
</organism>